<evidence type="ECO:0000256" key="1">
    <source>
        <dbReference type="SAM" id="MobiDB-lite"/>
    </source>
</evidence>
<evidence type="ECO:0008006" key="4">
    <source>
        <dbReference type="Google" id="ProtNLM"/>
    </source>
</evidence>
<keyword evidence="3" id="KW-1185">Reference proteome</keyword>
<name>A0A5C3NDK7_9AGAM</name>
<dbReference type="AlphaFoldDB" id="A0A5C3NDK7"/>
<sequence length="177" mass="20073">MAPTTTEGIRKRKQPPTFQHLPADRAKKLKKRWVETQKIKSKWKAEKRKKMGPSAGPHAEPEPTTLDAAEDRERSENSETASEGSESEPEQSAVTPQPKDSLPKPRPNHRKSPESRKEHPKKSGSTLPRPQGQVKATDRRDASRRGGNFAPKGRQSRQPDMRQRMNALLDKIKRDYA</sequence>
<reference evidence="2 3" key="1">
    <citation type="journal article" date="2019" name="Nat. Ecol. Evol.">
        <title>Megaphylogeny resolves global patterns of mushroom evolution.</title>
        <authorList>
            <person name="Varga T."/>
            <person name="Krizsan K."/>
            <person name="Foldi C."/>
            <person name="Dima B."/>
            <person name="Sanchez-Garcia M."/>
            <person name="Sanchez-Ramirez S."/>
            <person name="Szollosi G.J."/>
            <person name="Szarkandi J.G."/>
            <person name="Papp V."/>
            <person name="Albert L."/>
            <person name="Andreopoulos W."/>
            <person name="Angelini C."/>
            <person name="Antonin V."/>
            <person name="Barry K.W."/>
            <person name="Bougher N.L."/>
            <person name="Buchanan P."/>
            <person name="Buyck B."/>
            <person name="Bense V."/>
            <person name="Catcheside P."/>
            <person name="Chovatia M."/>
            <person name="Cooper J."/>
            <person name="Damon W."/>
            <person name="Desjardin D."/>
            <person name="Finy P."/>
            <person name="Geml J."/>
            <person name="Haridas S."/>
            <person name="Hughes K."/>
            <person name="Justo A."/>
            <person name="Karasinski D."/>
            <person name="Kautmanova I."/>
            <person name="Kiss B."/>
            <person name="Kocsube S."/>
            <person name="Kotiranta H."/>
            <person name="LaButti K.M."/>
            <person name="Lechner B.E."/>
            <person name="Liimatainen K."/>
            <person name="Lipzen A."/>
            <person name="Lukacs Z."/>
            <person name="Mihaltcheva S."/>
            <person name="Morgado L.N."/>
            <person name="Niskanen T."/>
            <person name="Noordeloos M.E."/>
            <person name="Ohm R.A."/>
            <person name="Ortiz-Santana B."/>
            <person name="Ovrebo C."/>
            <person name="Racz N."/>
            <person name="Riley R."/>
            <person name="Savchenko A."/>
            <person name="Shiryaev A."/>
            <person name="Soop K."/>
            <person name="Spirin V."/>
            <person name="Szebenyi C."/>
            <person name="Tomsovsky M."/>
            <person name="Tulloss R.E."/>
            <person name="Uehling J."/>
            <person name="Grigoriev I.V."/>
            <person name="Vagvolgyi C."/>
            <person name="Papp T."/>
            <person name="Martin F.M."/>
            <person name="Miettinen O."/>
            <person name="Hibbett D.S."/>
            <person name="Nagy L.G."/>
        </authorList>
    </citation>
    <scope>NUCLEOTIDE SEQUENCE [LARGE SCALE GENOMIC DNA]</scope>
    <source>
        <strain evidence="2 3">OMC1185</strain>
    </source>
</reference>
<accession>A0A5C3NDK7</accession>
<dbReference type="EMBL" id="ML213505">
    <property type="protein sequence ID" value="TFK54947.1"/>
    <property type="molecule type" value="Genomic_DNA"/>
</dbReference>
<protein>
    <recommendedName>
        <fullName evidence="4">rRNA-processing protein FYV7</fullName>
    </recommendedName>
</protein>
<gene>
    <name evidence="2" type="ORF">OE88DRAFT_1642238</name>
</gene>
<dbReference type="OrthoDB" id="3365439at2759"/>
<feature type="compositionally biased region" description="Polar residues" evidence="1">
    <location>
        <begin position="78"/>
        <end position="95"/>
    </location>
</feature>
<evidence type="ECO:0000313" key="3">
    <source>
        <dbReference type="Proteomes" id="UP000305948"/>
    </source>
</evidence>
<proteinExistence type="predicted"/>
<evidence type="ECO:0000313" key="2">
    <source>
        <dbReference type="EMBL" id="TFK54947.1"/>
    </source>
</evidence>
<feature type="compositionally biased region" description="Basic and acidic residues" evidence="1">
    <location>
        <begin position="22"/>
        <end position="38"/>
    </location>
</feature>
<feature type="region of interest" description="Disordered" evidence="1">
    <location>
        <begin position="1"/>
        <end position="177"/>
    </location>
</feature>
<dbReference type="Proteomes" id="UP000305948">
    <property type="component" value="Unassembled WGS sequence"/>
</dbReference>
<organism evidence="2 3">
    <name type="scientific">Heliocybe sulcata</name>
    <dbReference type="NCBI Taxonomy" id="5364"/>
    <lineage>
        <taxon>Eukaryota</taxon>
        <taxon>Fungi</taxon>
        <taxon>Dikarya</taxon>
        <taxon>Basidiomycota</taxon>
        <taxon>Agaricomycotina</taxon>
        <taxon>Agaricomycetes</taxon>
        <taxon>Gloeophyllales</taxon>
        <taxon>Gloeophyllaceae</taxon>
        <taxon>Heliocybe</taxon>
    </lineage>
</organism>
<feature type="compositionally biased region" description="Basic residues" evidence="1">
    <location>
        <begin position="39"/>
        <end position="51"/>
    </location>
</feature>